<keyword evidence="2" id="KW-1185">Reference proteome</keyword>
<dbReference type="EMBL" id="SWBO01000001">
    <property type="protein sequence ID" value="TKC03478.1"/>
    <property type="molecule type" value="Genomic_DNA"/>
</dbReference>
<dbReference type="Proteomes" id="UP000310477">
    <property type="component" value="Unassembled WGS sequence"/>
</dbReference>
<accession>A0A4U1CBZ4</accession>
<dbReference type="OrthoDB" id="798617at2"/>
<reference evidence="1 2" key="1">
    <citation type="submission" date="2019-04" db="EMBL/GenBank/DDBJ databases">
        <title>Pedobacter sp. AR-2-6 sp. nov., isolated from Arctic soil.</title>
        <authorList>
            <person name="Dahal R.H."/>
            <person name="Kim D.-U."/>
        </authorList>
    </citation>
    <scope>NUCLEOTIDE SEQUENCE [LARGE SCALE GENOMIC DNA]</scope>
    <source>
        <strain evidence="1 2">AR-2-6</strain>
    </source>
</reference>
<proteinExistence type="predicted"/>
<comment type="caution">
    <text evidence="1">The sequence shown here is derived from an EMBL/GenBank/DDBJ whole genome shotgun (WGS) entry which is preliminary data.</text>
</comment>
<gene>
    <name evidence="1" type="ORF">FA045_02600</name>
</gene>
<evidence type="ECO:0000313" key="2">
    <source>
        <dbReference type="Proteomes" id="UP000310477"/>
    </source>
</evidence>
<evidence type="ECO:0000313" key="1">
    <source>
        <dbReference type="EMBL" id="TKC03478.1"/>
    </source>
</evidence>
<dbReference type="RefSeq" id="WP_136874137.1">
    <property type="nucleotide sequence ID" value="NZ_SWBO01000001.1"/>
</dbReference>
<organism evidence="1 2">
    <name type="scientific">Pedobacter cryotolerans</name>
    <dbReference type="NCBI Taxonomy" id="2571270"/>
    <lineage>
        <taxon>Bacteria</taxon>
        <taxon>Pseudomonadati</taxon>
        <taxon>Bacteroidota</taxon>
        <taxon>Sphingobacteriia</taxon>
        <taxon>Sphingobacteriales</taxon>
        <taxon>Sphingobacteriaceae</taxon>
        <taxon>Pedobacter</taxon>
    </lineage>
</organism>
<protein>
    <submittedName>
        <fullName evidence="1">Uncharacterized protein</fullName>
    </submittedName>
</protein>
<name>A0A4U1CBZ4_9SPHI</name>
<dbReference type="AlphaFoldDB" id="A0A4U1CBZ4"/>
<sequence length="126" mass="14283">MNKFPFTPTGVAEMCKHFYAMNDEALYAVARELGSDLNSWFKNTFILTERQIIYFDNINPQVQRFMAANGEFALANRLPIILLKEGEPEPEPVDSKVANPKPKLAARILPNGQFTPTGEFVIEITY</sequence>